<feature type="region of interest" description="Disordered" evidence="1">
    <location>
        <begin position="126"/>
        <end position="176"/>
    </location>
</feature>
<comment type="caution">
    <text evidence="2">The sequence shown here is derived from an EMBL/GenBank/DDBJ whole genome shotgun (WGS) entry which is preliminary data.</text>
</comment>
<proteinExistence type="predicted"/>
<evidence type="ECO:0000313" key="2">
    <source>
        <dbReference type="EMBL" id="GAO49188.1"/>
    </source>
</evidence>
<reference evidence="2 3" key="3">
    <citation type="journal article" date="2015" name="Genome Announc.">
        <title>Draft Genome Sequence of the Archiascomycetous Yeast Saitoella complicata.</title>
        <authorList>
            <person name="Yamauchi K."/>
            <person name="Kondo S."/>
            <person name="Hamamoto M."/>
            <person name="Takahashi Y."/>
            <person name="Ogura Y."/>
            <person name="Hayashi T."/>
            <person name="Nishida H."/>
        </authorList>
    </citation>
    <scope>NUCLEOTIDE SEQUENCE [LARGE SCALE GENOMIC DNA]</scope>
    <source>
        <strain evidence="2 3">NRRL Y-17804</strain>
    </source>
</reference>
<dbReference type="EMBL" id="BACD03000020">
    <property type="protein sequence ID" value="GAO49188.1"/>
    <property type="molecule type" value="Genomic_DNA"/>
</dbReference>
<dbReference type="AlphaFoldDB" id="A0A0E9NHA0"/>
<feature type="compositionally biased region" description="Low complexity" evidence="1">
    <location>
        <begin position="164"/>
        <end position="176"/>
    </location>
</feature>
<dbReference type="Proteomes" id="UP000033140">
    <property type="component" value="Unassembled WGS sequence"/>
</dbReference>
<accession>A0A0E9NHA0</accession>
<sequence length="472" mass="50239">MATRPDPSASSMCRYSHVSGGPLNLTGKRAFKDPPPLAPHAPDACGSNLPQIIVSSLSSLAVSTRSLRYHDQNNYSAGLYNWTLCFPIDVLIPLRGKHGSRLCQSRTWVEPSAGYFLTARAAHEKTSDNVPSSTTTGGSSVRVSTAETTTAPTLSLGLPSHALPSSTSSSTASTASTIPSSIYDRASTPSLATAIAAFASVFTTETQRLTTFLHLLSRRSSGNSTLAGLAGGSGPEGYVQRMRRAKATVWSERGQKEETVVGTKGSKKKKKEEGRFNTMRARVFHSSSHRPQSVSSPSYYHDPSPYHPTLPPRLSASEAGADTDDGPMRGPSMGPPAPVQRQISSGKRSGLREEISLTPIETAVTAEPSLRSASSVQSPARHSQSLRTSGEDQNYGISRQGSTVQFEEPPRPPSRTGSPTNDIQVYSHQPSRHASFSDIDSDEEGIGGWRVGGGQGRLFIANLAEGELSDSD</sequence>
<feature type="compositionally biased region" description="Low complexity" evidence="1">
    <location>
        <begin position="132"/>
        <end position="145"/>
    </location>
</feature>
<feature type="region of interest" description="Disordered" evidence="1">
    <location>
        <begin position="250"/>
        <end position="452"/>
    </location>
</feature>
<reference evidence="2 3" key="1">
    <citation type="journal article" date="2011" name="J. Gen. Appl. Microbiol.">
        <title>Draft genome sequencing of the enigmatic yeast Saitoella complicata.</title>
        <authorList>
            <person name="Nishida H."/>
            <person name="Hamamoto M."/>
            <person name="Sugiyama J."/>
        </authorList>
    </citation>
    <scope>NUCLEOTIDE SEQUENCE [LARGE SCALE GENOMIC DNA]</scope>
    <source>
        <strain evidence="2 3">NRRL Y-17804</strain>
    </source>
</reference>
<evidence type="ECO:0000256" key="1">
    <source>
        <dbReference type="SAM" id="MobiDB-lite"/>
    </source>
</evidence>
<gene>
    <name evidence="2" type="ORF">G7K_3346-t1</name>
</gene>
<evidence type="ECO:0000313" key="3">
    <source>
        <dbReference type="Proteomes" id="UP000033140"/>
    </source>
</evidence>
<organism evidence="2 3">
    <name type="scientific">Saitoella complicata (strain BCRC 22490 / CBS 7301 / JCM 7358 / NBRC 10748 / NRRL Y-17804)</name>
    <dbReference type="NCBI Taxonomy" id="698492"/>
    <lineage>
        <taxon>Eukaryota</taxon>
        <taxon>Fungi</taxon>
        <taxon>Dikarya</taxon>
        <taxon>Ascomycota</taxon>
        <taxon>Taphrinomycotina</taxon>
        <taxon>Taphrinomycotina incertae sedis</taxon>
        <taxon>Saitoella</taxon>
    </lineage>
</organism>
<name>A0A0E9NHA0_SAICN</name>
<reference evidence="2 3" key="2">
    <citation type="journal article" date="2014" name="J. Gen. Appl. Microbiol.">
        <title>The early diverging ascomycetous budding yeast Saitoella complicata has three histone deacetylases belonging to the Clr6, Hos2, and Rpd3 lineages.</title>
        <authorList>
            <person name="Nishida H."/>
            <person name="Matsumoto T."/>
            <person name="Kondo S."/>
            <person name="Hamamoto M."/>
            <person name="Yoshikawa H."/>
        </authorList>
    </citation>
    <scope>NUCLEOTIDE SEQUENCE [LARGE SCALE GENOMIC DNA]</scope>
    <source>
        <strain evidence="2 3">NRRL Y-17804</strain>
    </source>
</reference>
<feature type="compositionally biased region" description="Polar residues" evidence="1">
    <location>
        <begin position="421"/>
        <end position="434"/>
    </location>
</feature>
<protein>
    <submittedName>
        <fullName evidence="2">Uncharacterized protein</fullName>
    </submittedName>
</protein>
<feature type="compositionally biased region" description="Low complexity" evidence="1">
    <location>
        <begin position="285"/>
        <end position="303"/>
    </location>
</feature>
<feature type="compositionally biased region" description="Polar residues" evidence="1">
    <location>
        <begin position="371"/>
        <end position="405"/>
    </location>
</feature>
<keyword evidence="3" id="KW-1185">Reference proteome</keyword>